<proteinExistence type="predicted"/>
<protein>
    <submittedName>
        <fullName evidence="2">Uncharacterized protein</fullName>
    </submittedName>
</protein>
<organism evidence="2">
    <name type="scientific">uncultured Solirubrobacteraceae bacterium</name>
    <dbReference type="NCBI Taxonomy" id="1162706"/>
    <lineage>
        <taxon>Bacteria</taxon>
        <taxon>Bacillati</taxon>
        <taxon>Actinomycetota</taxon>
        <taxon>Thermoleophilia</taxon>
        <taxon>Solirubrobacterales</taxon>
        <taxon>Solirubrobacteraceae</taxon>
        <taxon>environmental samples</taxon>
    </lineage>
</organism>
<evidence type="ECO:0000256" key="1">
    <source>
        <dbReference type="SAM" id="MobiDB-lite"/>
    </source>
</evidence>
<feature type="non-terminal residue" evidence="2">
    <location>
        <position position="56"/>
    </location>
</feature>
<feature type="compositionally biased region" description="Polar residues" evidence="1">
    <location>
        <begin position="1"/>
        <end position="10"/>
    </location>
</feature>
<feature type="region of interest" description="Disordered" evidence="1">
    <location>
        <begin position="1"/>
        <end position="31"/>
    </location>
</feature>
<name>A0A6J4RTN2_9ACTN</name>
<gene>
    <name evidence="2" type="ORF">AVDCRST_MAG69-822</name>
</gene>
<accession>A0A6J4RTN2</accession>
<dbReference type="EMBL" id="CADCVP010000103">
    <property type="protein sequence ID" value="CAA9481851.1"/>
    <property type="molecule type" value="Genomic_DNA"/>
</dbReference>
<reference evidence="2" key="1">
    <citation type="submission" date="2020-02" db="EMBL/GenBank/DDBJ databases">
        <authorList>
            <person name="Meier V. D."/>
        </authorList>
    </citation>
    <scope>NUCLEOTIDE SEQUENCE</scope>
    <source>
        <strain evidence="2">AVDCRST_MAG69</strain>
    </source>
</reference>
<sequence>AASFEASGSQPPRRRDAAAPPGFLPGPAVPKRDRRFTRLLFTMRKASTGTQDRRSV</sequence>
<evidence type="ECO:0000313" key="2">
    <source>
        <dbReference type="EMBL" id="CAA9481851.1"/>
    </source>
</evidence>
<feature type="non-terminal residue" evidence="2">
    <location>
        <position position="1"/>
    </location>
</feature>
<dbReference type="AlphaFoldDB" id="A0A6J4RTN2"/>